<keyword evidence="1" id="KW-0812">Transmembrane</keyword>
<keyword evidence="1" id="KW-1133">Transmembrane helix</keyword>
<comment type="caution">
    <text evidence="3">The sequence shown here is derived from an EMBL/GenBank/DDBJ whole genome shotgun (WGS) entry which is preliminary data.</text>
</comment>
<keyword evidence="1" id="KW-0472">Membrane</keyword>
<accession>A0A644Z589</accession>
<evidence type="ECO:0000313" key="3">
    <source>
        <dbReference type="EMBL" id="MPM35729.1"/>
    </source>
</evidence>
<proteinExistence type="predicted"/>
<evidence type="ECO:0000256" key="1">
    <source>
        <dbReference type="SAM" id="Phobius"/>
    </source>
</evidence>
<organism evidence="3">
    <name type="scientific">bioreactor metagenome</name>
    <dbReference type="NCBI Taxonomy" id="1076179"/>
    <lineage>
        <taxon>unclassified sequences</taxon>
        <taxon>metagenomes</taxon>
        <taxon>ecological metagenomes</taxon>
    </lineage>
</organism>
<feature type="transmembrane region" description="Helical" evidence="1">
    <location>
        <begin position="21"/>
        <end position="40"/>
    </location>
</feature>
<evidence type="ECO:0000259" key="2">
    <source>
        <dbReference type="Pfam" id="PF07811"/>
    </source>
</evidence>
<sequence length="138" mass="14967">MKQMLLRKRREGGQSVVEFALALPLVLLLICGMVELGWLASSRQVLDTMTREGTRAGIVAATTTASRTAVTNRVNAVKPGYMKNTVTITVTFSNAASFKDGDITVATAYDLPPLTPLTEFLTPDGTFHLHSTYTMKMG</sequence>
<protein>
    <recommendedName>
        <fullName evidence="2">TadE-like domain-containing protein</fullName>
    </recommendedName>
</protein>
<dbReference type="AlphaFoldDB" id="A0A644Z589"/>
<dbReference type="InterPro" id="IPR012495">
    <property type="entry name" value="TadE-like_dom"/>
</dbReference>
<feature type="domain" description="TadE-like" evidence="2">
    <location>
        <begin position="13"/>
        <end position="55"/>
    </location>
</feature>
<dbReference type="Pfam" id="PF07811">
    <property type="entry name" value="TadE"/>
    <property type="match status" value="1"/>
</dbReference>
<reference evidence="3" key="1">
    <citation type="submission" date="2019-08" db="EMBL/GenBank/DDBJ databases">
        <authorList>
            <person name="Kucharzyk K."/>
            <person name="Murdoch R.W."/>
            <person name="Higgins S."/>
            <person name="Loffler F."/>
        </authorList>
    </citation>
    <scope>NUCLEOTIDE SEQUENCE</scope>
</reference>
<dbReference type="EMBL" id="VSSQ01007379">
    <property type="protein sequence ID" value="MPM35729.1"/>
    <property type="molecule type" value="Genomic_DNA"/>
</dbReference>
<gene>
    <name evidence="3" type="ORF">SDC9_82322</name>
</gene>
<name>A0A644Z589_9ZZZZ</name>